<reference evidence="2 3" key="1">
    <citation type="submission" date="2016-03" db="EMBL/GenBank/DDBJ databases">
        <title>How can Kluyveromyces marxianus grow so fast - potential evolutionary course in Saccharomyces Complex revealed by comparative genomics.</title>
        <authorList>
            <person name="Mo W."/>
            <person name="Lu W."/>
            <person name="Yang X."/>
            <person name="Qi J."/>
            <person name="Lv H."/>
        </authorList>
    </citation>
    <scope>NUCLEOTIDE SEQUENCE [LARGE SCALE GENOMIC DNA]</scope>
    <source>
        <strain evidence="2 3">FIM1</strain>
    </source>
</reference>
<dbReference type="Proteomes" id="UP000422736">
    <property type="component" value="Chromosome 5"/>
</dbReference>
<organism evidence="2 3">
    <name type="scientific">Kluyveromyces marxianus</name>
    <name type="common">Yeast</name>
    <name type="synonym">Candida kefyr</name>
    <dbReference type="NCBI Taxonomy" id="4911"/>
    <lineage>
        <taxon>Eukaryota</taxon>
        <taxon>Fungi</taxon>
        <taxon>Dikarya</taxon>
        <taxon>Ascomycota</taxon>
        <taxon>Saccharomycotina</taxon>
        <taxon>Saccharomycetes</taxon>
        <taxon>Saccharomycetales</taxon>
        <taxon>Saccharomycetaceae</taxon>
        <taxon>Kluyveromyces</taxon>
    </lineage>
</organism>
<name>A0ABX6EX32_KLUMA</name>
<dbReference type="InterPro" id="IPR057785">
    <property type="entry name" value="YLR146W-A-like"/>
</dbReference>
<keyword evidence="3" id="KW-1185">Reference proteome</keyword>
<dbReference type="Pfam" id="PF23482">
    <property type="entry name" value="YLR146W-A"/>
    <property type="match status" value="1"/>
</dbReference>
<evidence type="ECO:0000313" key="2">
    <source>
        <dbReference type="EMBL" id="QGN16890.1"/>
    </source>
</evidence>
<evidence type="ECO:0000256" key="1">
    <source>
        <dbReference type="SAM" id="MobiDB-lite"/>
    </source>
</evidence>
<evidence type="ECO:0000313" key="3">
    <source>
        <dbReference type="Proteomes" id="UP000422736"/>
    </source>
</evidence>
<gene>
    <name evidence="2" type="ORF">FIM1_3617</name>
</gene>
<accession>A0ABX6EX32</accession>
<dbReference type="EMBL" id="CP015058">
    <property type="protein sequence ID" value="QGN16890.1"/>
    <property type="molecule type" value="Genomic_DNA"/>
</dbReference>
<sequence length="77" mass="8690">MDITLKRSSSRVTSTADSVKDTQTSENLQQLIQKSLALQNEIQQLFSEYEANNKDIRDDVDDFCEIYESSIGNLTVG</sequence>
<proteinExistence type="predicted"/>
<reference evidence="2 3" key="2">
    <citation type="submission" date="2019-11" db="EMBL/GenBank/DDBJ databases">
        <authorList>
            <person name="Lu H."/>
        </authorList>
    </citation>
    <scope>NUCLEOTIDE SEQUENCE [LARGE SCALE GENOMIC DNA]</scope>
    <source>
        <strain evidence="2 3">FIM1</strain>
    </source>
</reference>
<protein>
    <submittedName>
        <fullName evidence="2">Uncharacterized protein</fullName>
    </submittedName>
</protein>
<feature type="region of interest" description="Disordered" evidence="1">
    <location>
        <begin position="1"/>
        <end position="24"/>
    </location>
</feature>